<evidence type="ECO:0000256" key="2">
    <source>
        <dbReference type="ARBA" id="ARBA00004371"/>
    </source>
</evidence>
<keyword evidence="11" id="KW-0458">Lysosome</keyword>
<evidence type="ECO:0000256" key="14">
    <source>
        <dbReference type="ARBA" id="ARBA00062513"/>
    </source>
</evidence>
<evidence type="ECO:0000256" key="10">
    <source>
        <dbReference type="ARBA" id="ARBA00023180"/>
    </source>
</evidence>
<proteinExistence type="inferred from homology"/>
<comment type="caution">
    <text evidence="19">The sequence shown here is derived from an EMBL/GenBank/DDBJ whole genome shotgun (WGS) entry which is preliminary data.</text>
</comment>
<dbReference type="EC" id="3.1.6.13" evidence="15"/>
<dbReference type="SUPFAM" id="SSF53649">
    <property type="entry name" value="Alkaline phosphatase-like"/>
    <property type="match status" value="1"/>
</dbReference>
<comment type="subcellular location">
    <subcellularLocation>
        <location evidence="2">Lysosome</location>
    </subcellularLocation>
</comment>
<evidence type="ECO:0000256" key="17">
    <source>
        <dbReference type="ARBA" id="ARBA00081076"/>
    </source>
</evidence>
<accession>A0AAW2HQB2</accession>
<dbReference type="Gene3D" id="3.40.720.10">
    <property type="entry name" value="Alkaline Phosphatase, subunit A"/>
    <property type="match status" value="1"/>
</dbReference>
<evidence type="ECO:0000256" key="16">
    <source>
        <dbReference type="ARBA" id="ARBA00068336"/>
    </source>
</evidence>
<keyword evidence="8" id="KW-0865">Zymogen</keyword>
<keyword evidence="4" id="KW-0479">Metal-binding</keyword>
<dbReference type="InterPro" id="IPR017850">
    <property type="entry name" value="Alkaline_phosphatase_core_sf"/>
</dbReference>
<dbReference type="InterPro" id="IPR000917">
    <property type="entry name" value="Sulfatase_N"/>
</dbReference>
<name>A0AAW2HQB2_9NEOP</name>
<dbReference type="AlphaFoldDB" id="A0AAW2HQB2"/>
<dbReference type="PANTHER" id="PTHR45953">
    <property type="entry name" value="IDURONATE 2-SULFATASE"/>
    <property type="match status" value="1"/>
</dbReference>
<evidence type="ECO:0000256" key="1">
    <source>
        <dbReference type="ARBA" id="ARBA00001913"/>
    </source>
</evidence>
<dbReference type="Pfam" id="PF00884">
    <property type="entry name" value="Sulfatase"/>
    <property type="match status" value="1"/>
</dbReference>
<dbReference type="InterPro" id="IPR035874">
    <property type="entry name" value="IDS"/>
</dbReference>
<keyword evidence="6" id="KW-0378">Hydrolase</keyword>
<keyword evidence="5" id="KW-0732">Signal</keyword>
<keyword evidence="10" id="KW-0325">Glycoprotein</keyword>
<evidence type="ECO:0000256" key="13">
    <source>
        <dbReference type="ARBA" id="ARBA00056350"/>
    </source>
</evidence>
<dbReference type="GO" id="GO:1901136">
    <property type="term" value="P:carbohydrate derivative catabolic process"/>
    <property type="evidence" value="ECO:0007669"/>
    <property type="project" value="UniProtKB-ARBA"/>
</dbReference>
<evidence type="ECO:0000256" key="7">
    <source>
        <dbReference type="ARBA" id="ARBA00022837"/>
    </source>
</evidence>
<comment type="similarity">
    <text evidence="3">Belongs to the sulfatase family.</text>
</comment>
<organism evidence="19">
    <name type="scientific">Menopon gallinae</name>
    <name type="common">poultry shaft louse</name>
    <dbReference type="NCBI Taxonomy" id="328185"/>
    <lineage>
        <taxon>Eukaryota</taxon>
        <taxon>Metazoa</taxon>
        <taxon>Ecdysozoa</taxon>
        <taxon>Arthropoda</taxon>
        <taxon>Hexapoda</taxon>
        <taxon>Insecta</taxon>
        <taxon>Pterygota</taxon>
        <taxon>Neoptera</taxon>
        <taxon>Paraneoptera</taxon>
        <taxon>Psocodea</taxon>
        <taxon>Troctomorpha</taxon>
        <taxon>Phthiraptera</taxon>
        <taxon>Amblycera</taxon>
        <taxon>Menoponidae</taxon>
        <taxon>Menopon</taxon>
    </lineage>
</organism>
<dbReference type="GO" id="GO:0046872">
    <property type="term" value="F:metal ion binding"/>
    <property type="evidence" value="ECO:0007669"/>
    <property type="project" value="UniProtKB-KW"/>
</dbReference>
<comment type="cofactor">
    <cofactor evidence="1">
        <name>Ca(2+)</name>
        <dbReference type="ChEBI" id="CHEBI:29108"/>
    </cofactor>
</comment>
<dbReference type="EMBL" id="JARGDH010000003">
    <property type="protein sequence ID" value="KAL0272037.1"/>
    <property type="molecule type" value="Genomic_DNA"/>
</dbReference>
<dbReference type="GO" id="GO:0043202">
    <property type="term" value="C:lysosomal lumen"/>
    <property type="evidence" value="ECO:0007669"/>
    <property type="project" value="UniProtKB-ARBA"/>
</dbReference>
<evidence type="ECO:0000256" key="11">
    <source>
        <dbReference type="ARBA" id="ARBA00023228"/>
    </source>
</evidence>
<gene>
    <name evidence="19" type="ORF">PYX00_005164</name>
</gene>
<dbReference type="CDD" id="cd16030">
    <property type="entry name" value="iduronate-2-sulfatase"/>
    <property type="match status" value="1"/>
</dbReference>
<evidence type="ECO:0000256" key="15">
    <source>
        <dbReference type="ARBA" id="ARBA00066413"/>
    </source>
</evidence>
<evidence type="ECO:0000313" key="19">
    <source>
        <dbReference type="EMBL" id="KAL0272037.1"/>
    </source>
</evidence>
<evidence type="ECO:0000256" key="4">
    <source>
        <dbReference type="ARBA" id="ARBA00022723"/>
    </source>
</evidence>
<keyword evidence="7" id="KW-0106">Calcium</keyword>
<evidence type="ECO:0000256" key="5">
    <source>
        <dbReference type="ARBA" id="ARBA00022729"/>
    </source>
</evidence>
<evidence type="ECO:0000259" key="18">
    <source>
        <dbReference type="Pfam" id="PF00884"/>
    </source>
</evidence>
<evidence type="ECO:0000256" key="9">
    <source>
        <dbReference type="ARBA" id="ARBA00023157"/>
    </source>
</evidence>
<protein>
    <recommendedName>
        <fullName evidence="16">Iduronate 2-sulfatase</fullName>
        <ecNumber evidence="15">3.1.6.13</ecNumber>
    </recommendedName>
    <alternativeName>
        <fullName evidence="17">Alpha-L-iduronate sulfate sulfatase</fullName>
    </alternativeName>
</protein>
<dbReference type="PANTHER" id="PTHR45953:SF1">
    <property type="entry name" value="IDURONATE 2-SULFATASE"/>
    <property type="match status" value="1"/>
</dbReference>
<dbReference type="GO" id="GO:0004423">
    <property type="term" value="F:iduronate-2-sulfatase activity"/>
    <property type="evidence" value="ECO:0007669"/>
    <property type="project" value="UniProtKB-EC"/>
</dbReference>
<evidence type="ECO:0000256" key="6">
    <source>
        <dbReference type="ARBA" id="ARBA00022801"/>
    </source>
</evidence>
<comment type="function">
    <text evidence="13">Lysosomal enzyme involved in the degradation pathway of dermatan sulfate and heparan sulfate.</text>
</comment>
<evidence type="ECO:0000256" key="12">
    <source>
        <dbReference type="ARBA" id="ARBA00050460"/>
    </source>
</evidence>
<comment type="catalytic activity">
    <reaction evidence="12">
        <text>Hydrolysis of the 2-sulfate groups of the L-iduronate 2-sulfate units of dermatan sulfate, heparan sulfate and heparin.</text>
        <dbReference type="EC" id="3.1.6.13"/>
    </reaction>
</comment>
<comment type="subunit">
    <text evidence="14">Monomer. The 58-kDa mature form is composed of two chains resulting from proteolitic processing, the 42-kDa chain and the 14-kDa chain that remain stably associated and form the 58-kDa intermediate form which is enzymatically active.</text>
</comment>
<evidence type="ECO:0000256" key="8">
    <source>
        <dbReference type="ARBA" id="ARBA00023145"/>
    </source>
</evidence>
<feature type="domain" description="Sulfatase N-terminal" evidence="18">
    <location>
        <begin position="10"/>
        <end position="372"/>
    </location>
</feature>
<reference evidence="19" key="1">
    <citation type="journal article" date="2024" name="Gigascience">
        <title>Chromosome-level genome of the poultry shaft louse Menopon gallinae provides insight into the host-switching and adaptive evolution of parasitic lice.</title>
        <authorList>
            <person name="Xu Y."/>
            <person name="Ma L."/>
            <person name="Liu S."/>
            <person name="Liang Y."/>
            <person name="Liu Q."/>
            <person name="He Z."/>
            <person name="Tian L."/>
            <person name="Duan Y."/>
            <person name="Cai W."/>
            <person name="Li H."/>
            <person name="Song F."/>
        </authorList>
    </citation>
    <scope>NUCLEOTIDE SEQUENCE</scope>
    <source>
        <strain evidence="19">Cailab_2023a</strain>
    </source>
</reference>
<sequence>MALKICFGAKNVLLIIVDDLRPSLGGYGDPDAYTPKIDRLMKESIVFRNAFAQQALCAPSRNSLLTSRRPDTLHLYDFYNYWRDFTGNFTTLPQYFKENSYVTQSIGKVFHPGESSNFTDDYPYSWSCPPWHPPSEKFKDAPVCLNKDGMFADLICPVSISEQPGGTLPDIESVSEACKYLHTMRDNKHFFLAVGFHKPHIPLKFPREFLDYHPLDNVSLPRFRQYPPGLPTVAWNPWTDIRWRHDISQLNLTFPFQVLEDSWVKLIRQSYQASVTYIDSLVGKLLSCLTNSGLDRNTIVILLGDHGWSLGEHGEWSKYSNFDVAVRVPLIIRVPYLTYLVENSRNMEESGWYSNEIVELVDIFPTVVDLAGLRGIPICPKNVTNISICTEGRSLLPLIMNTVLQKYKVHRAGRKNLALSQYPRPGLFPTRHPNSDKPRLSEIKIMGYSIRTENYRYTEWIEWSPKQLQGNWSNIYNVELYDHSIDPNENLNLANRPGLEEIQNKLKLQLRREFG</sequence>
<dbReference type="FunFam" id="3.40.720.10:FF:000027">
    <property type="entry name" value="iduronate 2-sulfatase"/>
    <property type="match status" value="1"/>
</dbReference>
<evidence type="ECO:0000256" key="3">
    <source>
        <dbReference type="ARBA" id="ARBA00008779"/>
    </source>
</evidence>
<keyword evidence="9" id="KW-1015">Disulfide bond</keyword>